<dbReference type="Proteomes" id="UP001471651">
    <property type="component" value="Unassembled WGS sequence"/>
</dbReference>
<proteinExistence type="predicted"/>
<accession>A0ABV0KX63</accession>
<name>A0ABV0KX63_9GAMM</name>
<dbReference type="RefSeq" id="WP_348575754.1">
    <property type="nucleotide sequence ID" value="NZ_JBDYKN010000001.1"/>
</dbReference>
<gene>
    <name evidence="1" type="ORF">ABKW32_00040</name>
</gene>
<reference evidence="1 2" key="1">
    <citation type="submission" date="2024-05" db="EMBL/GenBank/DDBJ databases">
        <authorList>
            <person name="Busch G.E."/>
            <person name="Sharma I."/>
        </authorList>
    </citation>
    <scope>NUCLEOTIDE SEQUENCE [LARGE SCALE GENOMIC DNA]</scope>
    <source>
        <strain evidence="1 2">23GB23</strain>
    </source>
</reference>
<keyword evidence="2" id="KW-1185">Reference proteome</keyword>
<dbReference type="SUPFAM" id="SSF47413">
    <property type="entry name" value="lambda repressor-like DNA-binding domains"/>
    <property type="match status" value="1"/>
</dbReference>
<organism evidence="1 2">
    <name type="scientific">Marinomonas primoryensis</name>
    <dbReference type="NCBI Taxonomy" id="178399"/>
    <lineage>
        <taxon>Bacteria</taxon>
        <taxon>Pseudomonadati</taxon>
        <taxon>Pseudomonadota</taxon>
        <taxon>Gammaproteobacteria</taxon>
        <taxon>Oceanospirillales</taxon>
        <taxon>Oceanospirillaceae</taxon>
        <taxon>Marinomonas</taxon>
    </lineage>
</organism>
<dbReference type="InterPro" id="IPR010982">
    <property type="entry name" value="Lambda_DNA-bd_dom_sf"/>
</dbReference>
<protein>
    <submittedName>
        <fullName evidence="1">Cro/CI family transcriptional regulator</fullName>
    </submittedName>
</protein>
<comment type="caution">
    <text evidence="1">The sequence shown here is derived from an EMBL/GenBank/DDBJ whole genome shotgun (WGS) entry which is preliminary data.</text>
</comment>
<dbReference type="EMBL" id="JBDYKN010000001">
    <property type="protein sequence ID" value="MEP7727823.1"/>
    <property type="molecule type" value="Genomic_DNA"/>
</dbReference>
<evidence type="ECO:0000313" key="1">
    <source>
        <dbReference type="EMBL" id="MEP7727823.1"/>
    </source>
</evidence>
<sequence length="61" mass="6869">MLKKTVIEFFGNQLKTAKALKLSKSYVCQWGLVIPEVQALRIEKLTNGALKYDPALYTKPA</sequence>
<dbReference type="Pfam" id="PF14549">
    <property type="entry name" value="P22_Cro"/>
    <property type="match status" value="1"/>
</dbReference>
<evidence type="ECO:0000313" key="2">
    <source>
        <dbReference type="Proteomes" id="UP001471651"/>
    </source>
</evidence>
<dbReference type="Gene3D" id="1.10.260.40">
    <property type="entry name" value="lambda repressor-like DNA-binding domains"/>
    <property type="match status" value="1"/>
</dbReference>